<dbReference type="Proteomes" id="UP000886667">
    <property type="component" value="Unassembled WGS sequence"/>
</dbReference>
<evidence type="ECO:0000313" key="2">
    <source>
        <dbReference type="Proteomes" id="UP000886667"/>
    </source>
</evidence>
<accession>A0A9E4N3M5</accession>
<name>A0A9E4N3M5_9GAMM</name>
<protein>
    <recommendedName>
        <fullName evidence="3">eRF1 domain-containing protein</fullName>
    </recommendedName>
</protein>
<organism evidence="1 2">
    <name type="scientific">Candidatus Thiodiazotropha taylori</name>
    <dbReference type="NCBI Taxonomy" id="2792791"/>
    <lineage>
        <taxon>Bacteria</taxon>
        <taxon>Pseudomonadati</taxon>
        <taxon>Pseudomonadota</taxon>
        <taxon>Gammaproteobacteria</taxon>
        <taxon>Chromatiales</taxon>
        <taxon>Sedimenticolaceae</taxon>
        <taxon>Candidatus Thiodiazotropha</taxon>
    </lineage>
</organism>
<comment type="caution">
    <text evidence="1">The sequence shown here is derived from an EMBL/GenBank/DDBJ whole genome shotgun (WGS) entry which is preliminary data.</text>
</comment>
<dbReference type="AlphaFoldDB" id="A0A9E4N3M5"/>
<dbReference type="EMBL" id="JAEPCM010000018">
    <property type="protein sequence ID" value="MCG7945008.1"/>
    <property type="molecule type" value="Genomic_DNA"/>
</dbReference>
<dbReference type="Pfam" id="PF18854">
    <property type="entry name" value="baeRF_family10"/>
    <property type="match status" value="1"/>
</dbReference>
<proteinExistence type="predicted"/>
<evidence type="ECO:0008006" key="3">
    <source>
        <dbReference type="Google" id="ProtNLM"/>
    </source>
</evidence>
<evidence type="ECO:0000313" key="1">
    <source>
        <dbReference type="EMBL" id="MCG7945008.1"/>
    </source>
</evidence>
<gene>
    <name evidence="1" type="ORF">JAZ07_01535</name>
</gene>
<dbReference type="InterPro" id="IPR041202">
    <property type="entry name" value="BaeRF_family10"/>
</dbReference>
<reference evidence="1" key="1">
    <citation type="journal article" date="2021" name="Proc. Natl. Acad. Sci. U.S.A.">
        <title>Global biogeography of chemosynthetic symbionts reveals both localized and globally distributed symbiont groups. .</title>
        <authorList>
            <person name="Osvatic J.T."/>
            <person name="Wilkins L.G.E."/>
            <person name="Leibrecht L."/>
            <person name="Leray M."/>
            <person name="Zauner S."/>
            <person name="Polzin J."/>
            <person name="Camacho Y."/>
            <person name="Gros O."/>
            <person name="van Gils J.A."/>
            <person name="Eisen J.A."/>
            <person name="Petersen J.M."/>
            <person name="Yuen B."/>
        </authorList>
    </citation>
    <scope>NUCLEOTIDE SEQUENCE</scope>
    <source>
        <strain evidence="1">MAGclacostrist064TRANS</strain>
    </source>
</reference>
<sequence length="398" mass="43933">MACSETVTQVSLDSLDRSIELLTSVDAADAPFLSCYLDLETGAEACREFLASEAEFIKSGLGDIAQLDFDEAYQRLQEQFDGVCREGIRGVALFTRSMMGGRFSEVIPSMLPFRNQLSFYRVPDIRPLLSLRDAYEEHYLLWAASDGVELLRIEGGDVQTLAWVAEKRVEWHAANQKSLLSRKRPLKSGRQFGGFALQTFSRVLKSAGRLKLVLAGDRDRLEKLRQWLPRHLLKAVSQTVTVSPFLDRGRALRQIIDHSAAGCRAAVDLFTKSCLQVPLVRRRCVTGPSSTLEAIESQVLDTLLITSNTTPTLINSTQSSVLASVDKESGQATLINRGRYWDPGIELSRLACQQGIKILVSNTRELFRQGGVGGLLSDATNVAVMPRPNASVATERVA</sequence>